<name>A0ABD1XR10_9MARC</name>
<proteinExistence type="predicted"/>
<feature type="region of interest" description="Disordered" evidence="1">
    <location>
        <begin position="1"/>
        <end position="32"/>
    </location>
</feature>
<organism evidence="2 3">
    <name type="scientific">Riccia fluitans</name>
    <dbReference type="NCBI Taxonomy" id="41844"/>
    <lineage>
        <taxon>Eukaryota</taxon>
        <taxon>Viridiplantae</taxon>
        <taxon>Streptophyta</taxon>
        <taxon>Embryophyta</taxon>
        <taxon>Marchantiophyta</taxon>
        <taxon>Marchantiopsida</taxon>
        <taxon>Marchantiidae</taxon>
        <taxon>Marchantiales</taxon>
        <taxon>Ricciaceae</taxon>
        <taxon>Riccia</taxon>
    </lineage>
</organism>
<accession>A0ABD1XR10</accession>
<evidence type="ECO:0000313" key="2">
    <source>
        <dbReference type="EMBL" id="KAL2611387.1"/>
    </source>
</evidence>
<dbReference type="EMBL" id="JBHFFA010000007">
    <property type="protein sequence ID" value="KAL2611387.1"/>
    <property type="molecule type" value="Genomic_DNA"/>
</dbReference>
<reference evidence="2 3" key="1">
    <citation type="submission" date="2024-09" db="EMBL/GenBank/DDBJ databases">
        <title>Chromosome-scale assembly of Riccia fluitans.</title>
        <authorList>
            <person name="Paukszto L."/>
            <person name="Sawicki J."/>
            <person name="Karawczyk K."/>
            <person name="Piernik-Szablinska J."/>
            <person name="Szczecinska M."/>
            <person name="Mazdziarz M."/>
        </authorList>
    </citation>
    <scope>NUCLEOTIDE SEQUENCE [LARGE SCALE GENOMIC DNA]</scope>
    <source>
        <strain evidence="2">Rf_01</strain>
        <tissue evidence="2">Aerial parts of the thallus</tissue>
    </source>
</reference>
<dbReference type="Proteomes" id="UP001605036">
    <property type="component" value="Unassembled WGS sequence"/>
</dbReference>
<feature type="compositionally biased region" description="Basic and acidic residues" evidence="1">
    <location>
        <begin position="92"/>
        <end position="122"/>
    </location>
</feature>
<feature type="compositionally biased region" description="Basic and acidic residues" evidence="1">
    <location>
        <begin position="64"/>
        <end position="81"/>
    </location>
</feature>
<sequence>MGFQRDEKRRGGGGATGDAYSTASELAPPPVGRDIMAVPAKLRRIMNLKSAVASGQAARKNEKKMKLNEEKSKPSEGESKGDLPAAKKTKLSRAEEEIKMLNARLDRKSGVKPKSSGEKWKR</sequence>
<feature type="region of interest" description="Disordered" evidence="1">
    <location>
        <begin position="50"/>
        <end position="122"/>
    </location>
</feature>
<feature type="compositionally biased region" description="Basic and acidic residues" evidence="1">
    <location>
        <begin position="1"/>
        <end position="10"/>
    </location>
</feature>
<evidence type="ECO:0000313" key="3">
    <source>
        <dbReference type="Proteomes" id="UP001605036"/>
    </source>
</evidence>
<evidence type="ECO:0000256" key="1">
    <source>
        <dbReference type="SAM" id="MobiDB-lite"/>
    </source>
</evidence>
<keyword evidence="3" id="KW-1185">Reference proteome</keyword>
<gene>
    <name evidence="2" type="ORF">R1flu_023079</name>
</gene>
<comment type="caution">
    <text evidence="2">The sequence shown here is derived from an EMBL/GenBank/DDBJ whole genome shotgun (WGS) entry which is preliminary data.</text>
</comment>
<dbReference type="AlphaFoldDB" id="A0ABD1XR10"/>
<protein>
    <submittedName>
        <fullName evidence="2">Uncharacterized protein</fullName>
    </submittedName>
</protein>